<dbReference type="PROSITE" id="PS51257">
    <property type="entry name" value="PROKAR_LIPOPROTEIN"/>
    <property type="match status" value="1"/>
</dbReference>
<reference evidence="2" key="1">
    <citation type="submission" date="2016-10" db="EMBL/GenBank/DDBJ databases">
        <authorList>
            <person name="Varghese N."/>
            <person name="Submissions S."/>
        </authorList>
    </citation>
    <scope>NUCLEOTIDE SEQUENCE [LARGE SCALE GENOMIC DNA]</scope>
    <source>
        <strain evidence="2">DSM 45079</strain>
    </source>
</reference>
<organism evidence="1 2">
    <name type="scientific">Jiangella alkaliphila</name>
    <dbReference type="NCBI Taxonomy" id="419479"/>
    <lineage>
        <taxon>Bacteria</taxon>
        <taxon>Bacillati</taxon>
        <taxon>Actinomycetota</taxon>
        <taxon>Actinomycetes</taxon>
        <taxon>Jiangellales</taxon>
        <taxon>Jiangellaceae</taxon>
        <taxon>Jiangella</taxon>
    </lineage>
</organism>
<dbReference type="EMBL" id="LT629791">
    <property type="protein sequence ID" value="SDU42451.1"/>
    <property type="molecule type" value="Genomic_DNA"/>
</dbReference>
<evidence type="ECO:0000313" key="2">
    <source>
        <dbReference type="Proteomes" id="UP000182977"/>
    </source>
</evidence>
<accession>A0A1H2IEN1</accession>
<name>A0A1H2IEN1_9ACTN</name>
<sequence length="48" mass="4945">MIRKLAHPFVLSVAGLACLAAAAFTLAVPAGLAATGAALLLLEWRIDR</sequence>
<protein>
    <submittedName>
        <fullName evidence="1">Uncharacterized protein</fullName>
    </submittedName>
</protein>
<dbReference type="RefSeq" id="WP_157524218.1">
    <property type="nucleotide sequence ID" value="NZ_LBMC01000040.1"/>
</dbReference>
<evidence type="ECO:0000313" key="1">
    <source>
        <dbReference type="EMBL" id="SDU42451.1"/>
    </source>
</evidence>
<gene>
    <name evidence="1" type="ORF">SAMN04488563_1649</name>
</gene>
<dbReference type="Proteomes" id="UP000182977">
    <property type="component" value="Chromosome I"/>
</dbReference>
<keyword evidence="2" id="KW-1185">Reference proteome</keyword>
<dbReference type="AlphaFoldDB" id="A0A1H2IEN1"/>
<proteinExistence type="predicted"/>